<dbReference type="EMBL" id="GBRH01232258">
    <property type="protein sequence ID" value="JAD65637.1"/>
    <property type="molecule type" value="Transcribed_RNA"/>
</dbReference>
<feature type="compositionally biased region" description="Low complexity" evidence="1">
    <location>
        <begin position="10"/>
        <end position="23"/>
    </location>
</feature>
<proteinExistence type="predicted"/>
<protein>
    <submittedName>
        <fullName evidence="2">Uncharacterized protein</fullName>
    </submittedName>
</protein>
<sequence length="77" mass="8250">MVEERPCLTSPSLLHRSGHSHSSTPPRRAALQISAGQLPSPAVVASLSARRLLLSPLRRGQRGRPLPCSSRRVACSS</sequence>
<accession>A0A0A9C2A3</accession>
<reference evidence="2" key="1">
    <citation type="submission" date="2014-09" db="EMBL/GenBank/DDBJ databases">
        <authorList>
            <person name="Magalhaes I.L.F."/>
            <person name="Oliveira U."/>
            <person name="Santos F.R."/>
            <person name="Vidigal T.H.D.A."/>
            <person name="Brescovit A.D."/>
            <person name="Santos A.J."/>
        </authorList>
    </citation>
    <scope>NUCLEOTIDE SEQUENCE</scope>
    <source>
        <tissue evidence="2">Shoot tissue taken approximately 20 cm above the soil surface</tissue>
    </source>
</reference>
<dbReference type="AlphaFoldDB" id="A0A0A9C2A3"/>
<evidence type="ECO:0000313" key="2">
    <source>
        <dbReference type="EMBL" id="JAD65637.1"/>
    </source>
</evidence>
<reference evidence="2" key="2">
    <citation type="journal article" date="2015" name="Data Brief">
        <title>Shoot transcriptome of the giant reed, Arundo donax.</title>
        <authorList>
            <person name="Barrero R.A."/>
            <person name="Guerrero F.D."/>
            <person name="Moolhuijzen P."/>
            <person name="Goolsby J.A."/>
            <person name="Tidwell J."/>
            <person name="Bellgard S.E."/>
            <person name="Bellgard M.I."/>
        </authorList>
    </citation>
    <scope>NUCLEOTIDE SEQUENCE</scope>
    <source>
        <tissue evidence="2">Shoot tissue taken approximately 20 cm above the soil surface</tissue>
    </source>
</reference>
<name>A0A0A9C2A3_ARUDO</name>
<feature type="region of interest" description="Disordered" evidence="1">
    <location>
        <begin position="1"/>
        <end position="28"/>
    </location>
</feature>
<evidence type="ECO:0000256" key="1">
    <source>
        <dbReference type="SAM" id="MobiDB-lite"/>
    </source>
</evidence>
<organism evidence="2">
    <name type="scientific">Arundo donax</name>
    <name type="common">Giant reed</name>
    <name type="synonym">Donax arundinaceus</name>
    <dbReference type="NCBI Taxonomy" id="35708"/>
    <lineage>
        <taxon>Eukaryota</taxon>
        <taxon>Viridiplantae</taxon>
        <taxon>Streptophyta</taxon>
        <taxon>Embryophyta</taxon>
        <taxon>Tracheophyta</taxon>
        <taxon>Spermatophyta</taxon>
        <taxon>Magnoliopsida</taxon>
        <taxon>Liliopsida</taxon>
        <taxon>Poales</taxon>
        <taxon>Poaceae</taxon>
        <taxon>PACMAD clade</taxon>
        <taxon>Arundinoideae</taxon>
        <taxon>Arundineae</taxon>
        <taxon>Arundo</taxon>
    </lineage>
</organism>